<name>A0A9W6EW21_9FLAO</name>
<feature type="signal peptide" evidence="1">
    <location>
        <begin position="1"/>
        <end position="20"/>
    </location>
</feature>
<evidence type="ECO:0000256" key="1">
    <source>
        <dbReference type="SAM" id="SignalP"/>
    </source>
</evidence>
<proteinExistence type="predicted"/>
<gene>
    <name evidence="2" type="ORF">NBRC110019_27170</name>
</gene>
<sequence length="361" mass="41161">MKIRFIVLYCFTCSVTQLLAQSTTISFNKEKWNTKTSTEANFAKFKDREALQLNGSLFLNNFMLEQGEISVDIFCDSNRSFAGLIFHDSGDNSEEVYLRKHKSSQADAIQYTPIFNNESNWQLYPQLQSFYTFIPNQWNTLTIAFNAKKALVLINNEVTLEIPVLKTDNTTGKIGLWALKPGWFSNFKVEPLKHDLSAIKEPSEVYTLPLITEWELSKSTSIDSLSEYISKTPNNIKTITAPTEPNGLLPISKYIKKTSNRNFEYNTEEFTIATKTIHSNSKKEVRFMFDYSDRCIVVLNGKKLFIGDNSFKVKGVQYMGHLNKKSNTLLLSLQKGNNLLQVFVIEKANGWGLIGSLEDIN</sequence>
<organism evidence="2 3">
    <name type="scientific">Neptunitalea chrysea</name>
    <dbReference type="NCBI Taxonomy" id="1647581"/>
    <lineage>
        <taxon>Bacteria</taxon>
        <taxon>Pseudomonadati</taxon>
        <taxon>Bacteroidota</taxon>
        <taxon>Flavobacteriia</taxon>
        <taxon>Flavobacteriales</taxon>
        <taxon>Flavobacteriaceae</taxon>
        <taxon>Neptunitalea</taxon>
    </lineage>
</organism>
<dbReference type="EMBL" id="BRVP01000021">
    <property type="protein sequence ID" value="GLB53676.1"/>
    <property type="molecule type" value="Genomic_DNA"/>
</dbReference>
<dbReference type="AlphaFoldDB" id="A0A9W6EW21"/>
<reference evidence="2" key="1">
    <citation type="submission" date="2022-07" db="EMBL/GenBank/DDBJ databases">
        <title>Taxonomy of Novel Oxalotrophic and Methylotrophic Bacteria.</title>
        <authorList>
            <person name="Sahin N."/>
            <person name="Tani A."/>
        </authorList>
    </citation>
    <scope>NUCLEOTIDE SEQUENCE</scope>
    <source>
        <strain evidence="2">AM327</strain>
    </source>
</reference>
<dbReference type="Gene3D" id="2.60.120.560">
    <property type="entry name" value="Exo-inulinase, domain 1"/>
    <property type="match status" value="1"/>
</dbReference>
<keyword evidence="3" id="KW-1185">Reference proteome</keyword>
<comment type="caution">
    <text evidence="2">The sequence shown here is derived from an EMBL/GenBank/DDBJ whole genome shotgun (WGS) entry which is preliminary data.</text>
</comment>
<dbReference type="Proteomes" id="UP001143545">
    <property type="component" value="Unassembled WGS sequence"/>
</dbReference>
<protein>
    <recommendedName>
        <fullName evidence="4">3-keto-disaccharide hydrolase domain-containing protein</fullName>
    </recommendedName>
</protein>
<evidence type="ECO:0000313" key="3">
    <source>
        <dbReference type="Proteomes" id="UP001143545"/>
    </source>
</evidence>
<evidence type="ECO:0008006" key="4">
    <source>
        <dbReference type="Google" id="ProtNLM"/>
    </source>
</evidence>
<keyword evidence="1" id="KW-0732">Signal</keyword>
<accession>A0A9W6EW21</accession>
<feature type="chain" id="PRO_5040982264" description="3-keto-disaccharide hydrolase domain-containing protein" evidence="1">
    <location>
        <begin position="21"/>
        <end position="361"/>
    </location>
</feature>
<dbReference type="RefSeq" id="WP_281755795.1">
    <property type="nucleotide sequence ID" value="NZ_BRVP01000021.1"/>
</dbReference>
<evidence type="ECO:0000313" key="2">
    <source>
        <dbReference type="EMBL" id="GLB53676.1"/>
    </source>
</evidence>